<name>A0A1C3WU47_9HYPH</name>
<evidence type="ECO:0000313" key="3">
    <source>
        <dbReference type="EMBL" id="SCB43562.1"/>
    </source>
</evidence>
<dbReference type="Proteomes" id="UP000199205">
    <property type="component" value="Unassembled WGS sequence"/>
</dbReference>
<dbReference type="SUPFAM" id="SSF51182">
    <property type="entry name" value="RmlC-like cupins"/>
    <property type="match status" value="1"/>
</dbReference>
<feature type="domain" description="Cupin type-2" evidence="2">
    <location>
        <begin position="207"/>
        <end position="270"/>
    </location>
</feature>
<organism evidence="3 4">
    <name type="scientific">Rhizobium lusitanum</name>
    <dbReference type="NCBI Taxonomy" id="293958"/>
    <lineage>
        <taxon>Bacteria</taxon>
        <taxon>Pseudomonadati</taxon>
        <taxon>Pseudomonadota</taxon>
        <taxon>Alphaproteobacteria</taxon>
        <taxon>Hyphomicrobiales</taxon>
        <taxon>Rhizobiaceae</taxon>
        <taxon>Rhizobium/Agrobacterium group</taxon>
        <taxon>Rhizobium</taxon>
    </lineage>
</organism>
<dbReference type="InterPro" id="IPR051610">
    <property type="entry name" value="GPI/OXD"/>
</dbReference>
<dbReference type="Gene3D" id="2.60.120.10">
    <property type="entry name" value="Jelly Rolls"/>
    <property type="match status" value="2"/>
</dbReference>
<sequence length="329" mass="35079">MHMLTKKTSTEIPLEAVVVRADEGSPVSLGSEGGGSALVKVSPVSHQFSHFAVVGIDLPKGAYLRPHAYELNERMVLCFGGRGHVIVDGQKHPVSKGTFMFWGRGVGVEVVQDGDEPLRLSVISFPPAPDSRFDLFPLGGGTPADGGASVGVRAGNNLVERDNGHFIIVQDDEGEEYWQAAPSLGYVSIMIAAPVLPVTYFCAASQLLEPGANVRHHGHVASEEIVIVTHGKGIVVLGDEQFPIAEGDVIVLPPTLMHHFINNGTEPLKYGGVFLPPSVEGALRETGVRKLPGEPRPASIPRNPTTEKLLVDKYGFIIPGISDQRTVGV</sequence>
<evidence type="ECO:0000313" key="4">
    <source>
        <dbReference type="Proteomes" id="UP000199205"/>
    </source>
</evidence>
<evidence type="ECO:0000256" key="1">
    <source>
        <dbReference type="ARBA" id="ARBA00022723"/>
    </source>
</evidence>
<gene>
    <name evidence="3" type="ORF">GA0061101_11789</name>
</gene>
<reference evidence="3 4" key="1">
    <citation type="submission" date="2016-08" db="EMBL/GenBank/DDBJ databases">
        <authorList>
            <person name="Seilhamer J.J."/>
        </authorList>
    </citation>
    <scope>NUCLEOTIDE SEQUENCE [LARGE SCALE GENOMIC DNA]</scope>
    <source>
        <strain evidence="3 4">P1-7</strain>
    </source>
</reference>
<dbReference type="EMBL" id="FMAF01000017">
    <property type="protein sequence ID" value="SCB43562.1"/>
    <property type="molecule type" value="Genomic_DNA"/>
</dbReference>
<dbReference type="GO" id="GO:0046872">
    <property type="term" value="F:metal ion binding"/>
    <property type="evidence" value="ECO:0007669"/>
    <property type="project" value="UniProtKB-KW"/>
</dbReference>
<dbReference type="InterPro" id="IPR013096">
    <property type="entry name" value="Cupin_2"/>
</dbReference>
<dbReference type="AlphaFoldDB" id="A0A1C3WU47"/>
<proteinExistence type="predicted"/>
<dbReference type="InterPro" id="IPR014710">
    <property type="entry name" value="RmlC-like_jellyroll"/>
</dbReference>
<dbReference type="PANTHER" id="PTHR35848:SF6">
    <property type="entry name" value="CUPIN TYPE-2 DOMAIN-CONTAINING PROTEIN"/>
    <property type="match status" value="1"/>
</dbReference>
<dbReference type="RefSeq" id="WP_092575669.1">
    <property type="nucleotide sequence ID" value="NZ_FMAF01000017.1"/>
</dbReference>
<protein>
    <submittedName>
        <fullName evidence="3">Cupin domain-containing protein</fullName>
    </submittedName>
</protein>
<dbReference type="InterPro" id="IPR011051">
    <property type="entry name" value="RmlC_Cupin_sf"/>
</dbReference>
<keyword evidence="1" id="KW-0479">Metal-binding</keyword>
<dbReference type="Pfam" id="PF07883">
    <property type="entry name" value="Cupin_2"/>
    <property type="match status" value="1"/>
</dbReference>
<dbReference type="PANTHER" id="PTHR35848">
    <property type="entry name" value="OXALATE-BINDING PROTEIN"/>
    <property type="match status" value="1"/>
</dbReference>
<accession>A0A1C3WU47</accession>
<evidence type="ECO:0000259" key="2">
    <source>
        <dbReference type="Pfam" id="PF07883"/>
    </source>
</evidence>
<dbReference type="OrthoDB" id="9811153at2"/>